<dbReference type="Proteomes" id="UP001230145">
    <property type="component" value="Unassembled WGS sequence"/>
</dbReference>
<accession>A0ABT9PLJ6</accession>
<reference evidence="1 2" key="1">
    <citation type="submission" date="2023-07" db="EMBL/GenBank/DDBJ databases">
        <title>Sequencing the genomes of 1000 actinobacteria strains.</title>
        <authorList>
            <person name="Klenk H.-P."/>
        </authorList>
    </citation>
    <scope>NUCLEOTIDE SEQUENCE [LARGE SCALE GENOMIC DNA]</scope>
    <source>
        <strain evidence="1 2">DSM 19515</strain>
    </source>
</reference>
<comment type="caution">
    <text evidence="1">The sequence shown here is derived from an EMBL/GenBank/DDBJ whole genome shotgun (WGS) entry which is preliminary data.</text>
</comment>
<sequence length="35" mass="3639">MDTLTGTAAIIAALAALIKAVADLIEALTKRKDKK</sequence>
<gene>
    <name evidence="1" type="ORF">J2S45_001689</name>
</gene>
<evidence type="ECO:0000313" key="1">
    <source>
        <dbReference type="EMBL" id="MDP9833010.1"/>
    </source>
</evidence>
<protein>
    <recommendedName>
        <fullName evidence="3">Holin-like toxin</fullName>
    </recommendedName>
</protein>
<keyword evidence="2" id="KW-1185">Reference proteome</keyword>
<proteinExistence type="predicted"/>
<dbReference type="EMBL" id="JAUSQL010000001">
    <property type="protein sequence ID" value="MDP9833010.1"/>
    <property type="molecule type" value="Genomic_DNA"/>
</dbReference>
<name>A0ABT9PLJ6_9ACTO</name>
<evidence type="ECO:0000313" key="2">
    <source>
        <dbReference type="Proteomes" id="UP001230145"/>
    </source>
</evidence>
<evidence type="ECO:0008006" key="3">
    <source>
        <dbReference type="Google" id="ProtNLM"/>
    </source>
</evidence>
<organism evidence="1 2">
    <name type="scientific">Trueperella abortisuis</name>
    <dbReference type="NCBI Taxonomy" id="445930"/>
    <lineage>
        <taxon>Bacteria</taxon>
        <taxon>Bacillati</taxon>
        <taxon>Actinomycetota</taxon>
        <taxon>Actinomycetes</taxon>
        <taxon>Actinomycetales</taxon>
        <taxon>Actinomycetaceae</taxon>
        <taxon>Trueperella</taxon>
    </lineage>
</organism>